<feature type="signal peptide" evidence="1">
    <location>
        <begin position="1"/>
        <end position="15"/>
    </location>
</feature>
<name>A0A8S1W5G0_PAROT</name>
<keyword evidence="3" id="KW-1185">Reference proteome</keyword>
<evidence type="ECO:0008006" key="4">
    <source>
        <dbReference type="Google" id="ProtNLM"/>
    </source>
</evidence>
<gene>
    <name evidence="2" type="ORF">POCTA_138.1.T0810189</name>
</gene>
<comment type="caution">
    <text evidence="2">The sequence shown here is derived from an EMBL/GenBank/DDBJ whole genome shotgun (WGS) entry which is preliminary data.</text>
</comment>
<reference evidence="2" key="1">
    <citation type="submission" date="2021-01" db="EMBL/GenBank/DDBJ databases">
        <authorList>
            <consortium name="Genoscope - CEA"/>
            <person name="William W."/>
        </authorList>
    </citation>
    <scope>NUCLEOTIDE SEQUENCE</scope>
</reference>
<accession>A0A8S1W5G0</accession>
<sequence length="260" mass="30040">MIIFVLFCLTIMGDSLRVSYNNQCTCSKFSTDSSCLQQTGCIWKSNICRARECSEYYNIDKCNGVATCSWSVSKCEKFTKCSDYFMNDSFDCYKIGDQNLNLFCQPSEQGNQCQDAKHQECGNVKEDCVSFESQWRMCYWNNSKCNIVDIRYCDQLQTEELCFIYGEGLGCQWKNGKCTVIQCSDYTFESTCVLQRQNFIEDDPLLCRWTGIKCEEAQDVSHLDFSNCLVNSFYNYIWDSINKQCVSCQTYVPPTSETIP</sequence>
<dbReference type="OrthoDB" id="284207at2759"/>
<proteinExistence type="predicted"/>
<evidence type="ECO:0000313" key="2">
    <source>
        <dbReference type="EMBL" id="CAD8183652.1"/>
    </source>
</evidence>
<dbReference type="EMBL" id="CAJJDP010000080">
    <property type="protein sequence ID" value="CAD8183652.1"/>
    <property type="molecule type" value="Genomic_DNA"/>
</dbReference>
<feature type="chain" id="PRO_5035882139" description="Mini antigen" evidence="1">
    <location>
        <begin position="16"/>
        <end position="260"/>
    </location>
</feature>
<protein>
    <recommendedName>
        <fullName evidence="4">Mini antigen</fullName>
    </recommendedName>
</protein>
<keyword evidence="1" id="KW-0732">Signal</keyword>
<evidence type="ECO:0000256" key="1">
    <source>
        <dbReference type="SAM" id="SignalP"/>
    </source>
</evidence>
<dbReference type="AlphaFoldDB" id="A0A8S1W5G0"/>
<organism evidence="2 3">
    <name type="scientific">Paramecium octaurelia</name>
    <dbReference type="NCBI Taxonomy" id="43137"/>
    <lineage>
        <taxon>Eukaryota</taxon>
        <taxon>Sar</taxon>
        <taxon>Alveolata</taxon>
        <taxon>Ciliophora</taxon>
        <taxon>Intramacronucleata</taxon>
        <taxon>Oligohymenophorea</taxon>
        <taxon>Peniculida</taxon>
        <taxon>Parameciidae</taxon>
        <taxon>Paramecium</taxon>
    </lineage>
</organism>
<dbReference type="OMA" id="CFIYGEG"/>
<evidence type="ECO:0000313" key="3">
    <source>
        <dbReference type="Proteomes" id="UP000683925"/>
    </source>
</evidence>
<dbReference type="Proteomes" id="UP000683925">
    <property type="component" value="Unassembled WGS sequence"/>
</dbReference>